<dbReference type="Proteomes" id="UP001164286">
    <property type="component" value="Unassembled WGS sequence"/>
</dbReference>
<feature type="region of interest" description="Disordered" evidence="8">
    <location>
        <begin position="1"/>
        <end position="289"/>
    </location>
</feature>
<keyword evidence="7" id="KW-0539">Nucleus</keyword>
<gene>
    <name evidence="9" type="ORF">MKK02DRAFT_40391</name>
</gene>
<evidence type="ECO:0000256" key="5">
    <source>
        <dbReference type="ARBA" id="ARBA00022552"/>
    </source>
</evidence>
<comment type="similarity">
    <text evidence="3">Belongs to the CGR1 family.</text>
</comment>
<keyword evidence="4" id="KW-0690">Ribosome biogenesis</keyword>
<evidence type="ECO:0000313" key="9">
    <source>
        <dbReference type="EMBL" id="KAI9633011.1"/>
    </source>
</evidence>
<evidence type="ECO:0000313" key="10">
    <source>
        <dbReference type="Proteomes" id="UP001164286"/>
    </source>
</evidence>
<comment type="subcellular location">
    <subcellularLocation>
        <location evidence="2">Nucleus</location>
        <location evidence="2">Nucleolus</location>
    </subcellularLocation>
</comment>
<evidence type="ECO:0000256" key="6">
    <source>
        <dbReference type="ARBA" id="ARBA00023054"/>
    </source>
</evidence>
<dbReference type="InterPro" id="IPR005579">
    <property type="entry name" value="Cgr1-like"/>
</dbReference>
<dbReference type="RefSeq" id="XP_052942788.1">
    <property type="nucleotide sequence ID" value="XM_053091083.1"/>
</dbReference>
<proteinExistence type="inferred from homology"/>
<feature type="compositionally biased region" description="Polar residues" evidence="8">
    <location>
        <begin position="229"/>
        <end position="241"/>
    </location>
</feature>
<feature type="compositionally biased region" description="Basic residues" evidence="8">
    <location>
        <begin position="163"/>
        <end position="172"/>
    </location>
</feature>
<evidence type="ECO:0000256" key="1">
    <source>
        <dbReference type="ARBA" id="ARBA00004090"/>
    </source>
</evidence>
<evidence type="ECO:0000256" key="2">
    <source>
        <dbReference type="ARBA" id="ARBA00004604"/>
    </source>
</evidence>
<feature type="compositionally biased region" description="Low complexity" evidence="8">
    <location>
        <begin position="1"/>
        <end position="15"/>
    </location>
</feature>
<evidence type="ECO:0000256" key="3">
    <source>
        <dbReference type="ARBA" id="ARBA00007869"/>
    </source>
</evidence>
<dbReference type="GO" id="GO:0005730">
    <property type="term" value="C:nucleolus"/>
    <property type="evidence" value="ECO:0007669"/>
    <property type="project" value="UniProtKB-SubCell"/>
</dbReference>
<feature type="compositionally biased region" description="Basic and acidic residues" evidence="8">
    <location>
        <begin position="54"/>
        <end position="100"/>
    </location>
</feature>
<organism evidence="9 10">
    <name type="scientific">Dioszegia hungarica</name>
    <dbReference type="NCBI Taxonomy" id="4972"/>
    <lineage>
        <taxon>Eukaryota</taxon>
        <taxon>Fungi</taxon>
        <taxon>Dikarya</taxon>
        <taxon>Basidiomycota</taxon>
        <taxon>Agaricomycotina</taxon>
        <taxon>Tremellomycetes</taxon>
        <taxon>Tremellales</taxon>
        <taxon>Bulleribasidiaceae</taxon>
        <taxon>Dioszegia</taxon>
    </lineage>
</organism>
<name>A0AA38H542_9TREE</name>
<evidence type="ECO:0000256" key="4">
    <source>
        <dbReference type="ARBA" id="ARBA00022517"/>
    </source>
</evidence>
<dbReference type="EMBL" id="JAKWFO010000013">
    <property type="protein sequence ID" value="KAI9633011.1"/>
    <property type="molecule type" value="Genomic_DNA"/>
</dbReference>
<comment type="function">
    <text evidence="1">Involved in nucleolar integrity and required for processing of the pre-rRNA for the 60S ribosome subunit.</text>
</comment>
<reference evidence="9" key="1">
    <citation type="journal article" date="2022" name="G3 (Bethesda)">
        <title>High quality genome of the basidiomycete yeast Dioszegia hungarica PDD-24b-2 isolated from cloud water.</title>
        <authorList>
            <person name="Jarrige D."/>
            <person name="Haridas S."/>
            <person name="Bleykasten-Grosshans C."/>
            <person name="Joly M."/>
            <person name="Nadalig T."/>
            <person name="Sancelme M."/>
            <person name="Vuilleumier S."/>
            <person name="Grigoriev I.V."/>
            <person name="Amato P."/>
            <person name="Bringel F."/>
        </authorList>
    </citation>
    <scope>NUCLEOTIDE SEQUENCE</scope>
    <source>
        <strain evidence="9">PDD-24b-2</strain>
    </source>
</reference>
<dbReference type="Pfam" id="PF03879">
    <property type="entry name" value="Cgr1"/>
    <property type="match status" value="1"/>
</dbReference>
<dbReference type="GO" id="GO:0006364">
    <property type="term" value="P:rRNA processing"/>
    <property type="evidence" value="ECO:0007669"/>
    <property type="project" value="UniProtKB-KW"/>
</dbReference>
<keyword evidence="5" id="KW-0698">rRNA processing</keyword>
<dbReference type="GeneID" id="77730288"/>
<evidence type="ECO:0000256" key="8">
    <source>
        <dbReference type="SAM" id="MobiDB-lite"/>
    </source>
</evidence>
<accession>A0AA38H542</accession>
<keyword evidence="10" id="KW-1185">Reference proteome</keyword>
<keyword evidence="6" id="KW-0175">Coiled coil</keyword>
<feature type="compositionally biased region" description="Basic residues" evidence="8">
    <location>
        <begin position="29"/>
        <end position="39"/>
    </location>
</feature>
<dbReference type="AlphaFoldDB" id="A0AA38H542"/>
<protein>
    <submittedName>
        <fullName evidence="9">Cgr1 family-domain-containing protein</fullName>
    </submittedName>
</protein>
<sequence length="289" mass="32316">MNVEAVASSSSSAHATQEVAQSKGGRTPGKAHKSAKAPLRRSYISESIKTPFAKRMEEEQKKQAVKAVEKEMKDDKEADRQMKRDRLKERRDREAEKIRQEQMAAKMSAKKLQRMKKTQEPIDTSTEEAEAEQLHRARVLSLNKTAQKTTDDLAKTEEESTHPGKRPPRRRQQQTVSLAALLGGSASDRVPGTMTPPPTDSNHAGTKDNTTRVSEAMASSSGDARKYQSESGETARPTQTFREFWIAKHRQTHQTGTDEASTESPLRAGYGKSQMDAAKDLQGMRRRWP</sequence>
<evidence type="ECO:0000256" key="7">
    <source>
        <dbReference type="ARBA" id="ARBA00023242"/>
    </source>
</evidence>
<feature type="compositionally biased region" description="Polar residues" evidence="8">
    <location>
        <begin position="211"/>
        <end position="222"/>
    </location>
</feature>
<feature type="compositionally biased region" description="Basic and acidic residues" evidence="8">
    <location>
        <begin position="149"/>
        <end position="162"/>
    </location>
</feature>
<feature type="compositionally biased region" description="Polar residues" evidence="8">
    <location>
        <begin position="253"/>
        <end position="264"/>
    </location>
</feature>
<comment type="caution">
    <text evidence="9">The sequence shown here is derived from an EMBL/GenBank/DDBJ whole genome shotgun (WGS) entry which is preliminary data.</text>
</comment>